<evidence type="ECO:0000259" key="16">
    <source>
        <dbReference type="PROSITE" id="PS50885"/>
    </source>
</evidence>
<sequence>MKTPISGRLTLMFAVLMIVIVTALGFSLKSSLFSSLENLMHNELTFRSTLLGPYISAQGTTENWRHVELKLTALTENEGGKVTYITLSKRGDFNLGDPKEIRLTFDKLNDGFSTAPNSDSNYPWYLLVETIKPLGSRPELKFIVALNSKPYYSTLREFTRSMTMICIIGLLMVIILSNYISRFGLRPARKLSEQANALPPGQLKHRLDTETLPSELYSLAVAFNGVLERQETAWKQLESFNANVAHELRTPLTNLIGQTQLWLSKQRDAEELEELLQSNLEEFDRMTSIVNDMLFLSHAESGRRATDLNAVSLQKEILKTGEYVEPTFMEKNISLKVEGNVLVSIDKRLFHRALANLLENGARYAFPDSTVSVVLSKKDNYVYVAVSNAGDPIDEEHLGRLFERFYRIDAARNLSNTHHGLGLAIVKAVALMHGGKIFADSKNGINTFGFTLKLGSAEEDDTNFQKRKSVNTNVTFPASDS</sequence>
<keyword evidence="13 14" id="KW-0472">Membrane</keyword>
<dbReference type="InterPro" id="IPR036097">
    <property type="entry name" value="HisK_dim/P_sf"/>
</dbReference>
<dbReference type="SMART" id="SM00387">
    <property type="entry name" value="HATPase_c"/>
    <property type="match status" value="1"/>
</dbReference>
<feature type="transmembrane region" description="Helical" evidence="14">
    <location>
        <begin position="161"/>
        <end position="180"/>
    </location>
</feature>
<dbReference type="SUPFAM" id="SSF55874">
    <property type="entry name" value="ATPase domain of HSP90 chaperone/DNA topoisomerase II/histidine kinase"/>
    <property type="match status" value="1"/>
</dbReference>
<evidence type="ECO:0000256" key="14">
    <source>
        <dbReference type="RuleBase" id="RU364088"/>
    </source>
</evidence>
<dbReference type="FunFam" id="1.10.287.130:FF:000001">
    <property type="entry name" value="Two-component sensor histidine kinase"/>
    <property type="match status" value="1"/>
</dbReference>
<dbReference type="SUPFAM" id="SSF47384">
    <property type="entry name" value="Homodimeric domain of signal transducing histidine kinase"/>
    <property type="match status" value="1"/>
</dbReference>
<evidence type="ECO:0000256" key="7">
    <source>
        <dbReference type="ARBA" id="ARBA00022692"/>
    </source>
</evidence>
<gene>
    <name evidence="17" type="primary">cusS</name>
    <name evidence="17" type="ORF">NCTC11470_00746</name>
</gene>
<dbReference type="EMBL" id="UHJA01000001">
    <property type="protein sequence ID" value="SUP75727.1"/>
    <property type="molecule type" value="Genomic_DNA"/>
</dbReference>
<keyword evidence="8 14" id="KW-0547">Nucleotide-binding</keyword>
<evidence type="ECO:0000256" key="2">
    <source>
        <dbReference type="ARBA" id="ARBA00004533"/>
    </source>
</evidence>
<evidence type="ECO:0000256" key="12">
    <source>
        <dbReference type="ARBA" id="ARBA00023012"/>
    </source>
</evidence>
<dbReference type="OrthoDB" id="9809766at2"/>
<dbReference type="SMART" id="SM00388">
    <property type="entry name" value="HisKA"/>
    <property type="match status" value="1"/>
</dbReference>
<dbReference type="CDD" id="cd00082">
    <property type="entry name" value="HisKA"/>
    <property type="match status" value="1"/>
</dbReference>
<dbReference type="Pfam" id="PF00512">
    <property type="entry name" value="HisKA"/>
    <property type="match status" value="1"/>
</dbReference>
<accession>A0A380PS16</accession>
<dbReference type="Gene3D" id="3.30.565.10">
    <property type="entry name" value="Histidine kinase-like ATPase, C-terminal domain"/>
    <property type="match status" value="1"/>
</dbReference>
<keyword evidence="3 14" id="KW-1003">Cell membrane</keyword>
<dbReference type="InterPro" id="IPR004358">
    <property type="entry name" value="Sig_transdc_His_kin-like_C"/>
</dbReference>
<dbReference type="Gene3D" id="1.10.287.130">
    <property type="match status" value="1"/>
</dbReference>
<evidence type="ECO:0000256" key="4">
    <source>
        <dbReference type="ARBA" id="ARBA00022519"/>
    </source>
</evidence>
<comment type="catalytic activity">
    <reaction evidence="1 14">
        <text>ATP + protein L-histidine = ADP + protein N-phospho-L-histidine.</text>
        <dbReference type="EC" id="2.7.13.3"/>
    </reaction>
</comment>
<evidence type="ECO:0000256" key="6">
    <source>
        <dbReference type="ARBA" id="ARBA00022679"/>
    </source>
</evidence>
<dbReference type="InterPro" id="IPR003660">
    <property type="entry name" value="HAMP_dom"/>
</dbReference>
<keyword evidence="9 14" id="KW-0418">Kinase</keyword>
<dbReference type="GO" id="GO:0000155">
    <property type="term" value="F:phosphorelay sensor kinase activity"/>
    <property type="evidence" value="ECO:0007669"/>
    <property type="project" value="InterPro"/>
</dbReference>
<keyword evidence="11 14" id="KW-1133">Transmembrane helix</keyword>
<keyword evidence="4 14" id="KW-0997">Cell inner membrane</keyword>
<dbReference type="PANTHER" id="PTHR45436">
    <property type="entry name" value="SENSOR HISTIDINE KINASE YKOH"/>
    <property type="match status" value="1"/>
</dbReference>
<keyword evidence="7 14" id="KW-0812">Transmembrane</keyword>
<dbReference type="InterPro" id="IPR003594">
    <property type="entry name" value="HATPase_dom"/>
</dbReference>
<name>A0A380PS16_YERFR</name>
<comment type="function">
    <text evidence="14">Member of a two-component regulatory system.</text>
</comment>
<proteinExistence type="predicted"/>
<evidence type="ECO:0000256" key="11">
    <source>
        <dbReference type="ARBA" id="ARBA00022989"/>
    </source>
</evidence>
<dbReference type="GeneID" id="57907032"/>
<dbReference type="InterPro" id="IPR036890">
    <property type="entry name" value="HATPase_C_sf"/>
</dbReference>
<dbReference type="GO" id="GO:0005524">
    <property type="term" value="F:ATP binding"/>
    <property type="evidence" value="ECO:0007669"/>
    <property type="project" value="UniProtKB-KW"/>
</dbReference>
<dbReference type="InterPro" id="IPR005467">
    <property type="entry name" value="His_kinase_dom"/>
</dbReference>
<evidence type="ECO:0000256" key="9">
    <source>
        <dbReference type="ARBA" id="ARBA00022777"/>
    </source>
</evidence>
<feature type="domain" description="HAMP" evidence="16">
    <location>
        <begin position="182"/>
        <end position="235"/>
    </location>
</feature>
<dbReference type="PRINTS" id="PR00344">
    <property type="entry name" value="BCTRLSENSOR"/>
</dbReference>
<dbReference type="PROSITE" id="PS50109">
    <property type="entry name" value="HIS_KIN"/>
    <property type="match status" value="1"/>
</dbReference>
<keyword evidence="12 14" id="KW-0902">Two-component regulatory system</keyword>
<evidence type="ECO:0000256" key="8">
    <source>
        <dbReference type="ARBA" id="ARBA00022741"/>
    </source>
</evidence>
<protein>
    <recommendedName>
        <fullName evidence="14">Sensor protein</fullName>
        <ecNumber evidence="14">2.7.13.3</ecNumber>
    </recommendedName>
</protein>
<dbReference type="CDD" id="cd00075">
    <property type="entry name" value="HATPase"/>
    <property type="match status" value="1"/>
</dbReference>
<keyword evidence="6 14" id="KW-0808">Transferase</keyword>
<dbReference type="InterPro" id="IPR003661">
    <property type="entry name" value="HisK_dim/P_dom"/>
</dbReference>
<comment type="subcellular location">
    <subcellularLocation>
        <location evidence="2 14">Cell inner membrane</location>
    </subcellularLocation>
</comment>
<dbReference type="Gene3D" id="6.10.340.10">
    <property type="match status" value="1"/>
</dbReference>
<organism evidence="17 18">
    <name type="scientific">Yersinia frederiksenii</name>
    <dbReference type="NCBI Taxonomy" id="29484"/>
    <lineage>
        <taxon>Bacteria</taxon>
        <taxon>Pseudomonadati</taxon>
        <taxon>Pseudomonadota</taxon>
        <taxon>Gammaproteobacteria</taxon>
        <taxon>Enterobacterales</taxon>
        <taxon>Yersiniaceae</taxon>
        <taxon>Yersinia</taxon>
    </lineage>
</organism>
<evidence type="ECO:0000313" key="18">
    <source>
        <dbReference type="Proteomes" id="UP000254835"/>
    </source>
</evidence>
<evidence type="ECO:0000256" key="5">
    <source>
        <dbReference type="ARBA" id="ARBA00022553"/>
    </source>
</evidence>
<dbReference type="Pfam" id="PF00672">
    <property type="entry name" value="HAMP"/>
    <property type="match status" value="1"/>
</dbReference>
<dbReference type="EC" id="2.7.13.3" evidence="14"/>
<dbReference type="GO" id="GO:0005886">
    <property type="term" value="C:plasma membrane"/>
    <property type="evidence" value="ECO:0007669"/>
    <property type="project" value="UniProtKB-SubCell"/>
</dbReference>
<dbReference type="PROSITE" id="PS50885">
    <property type="entry name" value="HAMP"/>
    <property type="match status" value="1"/>
</dbReference>
<dbReference type="Proteomes" id="UP000254835">
    <property type="component" value="Unassembled WGS sequence"/>
</dbReference>
<dbReference type="NCBIfam" id="TIGR01386">
    <property type="entry name" value="cztS_silS_copS"/>
    <property type="match status" value="1"/>
</dbReference>
<feature type="domain" description="Histidine kinase" evidence="15">
    <location>
        <begin position="243"/>
        <end position="456"/>
    </location>
</feature>
<reference evidence="17 18" key="1">
    <citation type="submission" date="2018-06" db="EMBL/GenBank/DDBJ databases">
        <authorList>
            <consortium name="Pathogen Informatics"/>
            <person name="Doyle S."/>
        </authorList>
    </citation>
    <scope>NUCLEOTIDE SEQUENCE [LARGE SCALE GENOMIC DNA]</scope>
    <source>
        <strain evidence="17 18">NCTC11470</strain>
    </source>
</reference>
<evidence type="ECO:0000313" key="17">
    <source>
        <dbReference type="EMBL" id="SUP75727.1"/>
    </source>
</evidence>
<dbReference type="InterPro" id="IPR050428">
    <property type="entry name" value="TCS_sensor_his_kinase"/>
</dbReference>
<evidence type="ECO:0000256" key="10">
    <source>
        <dbReference type="ARBA" id="ARBA00022840"/>
    </source>
</evidence>
<evidence type="ECO:0000256" key="3">
    <source>
        <dbReference type="ARBA" id="ARBA00022475"/>
    </source>
</evidence>
<keyword evidence="10 14" id="KW-0067">ATP-binding</keyword>
<dbReference type="PANTHER" id="PTHR45436:SF9">
    <property type="entry name" value="SENSOR PROTEIN"/>
    <property type="match status" value="1"/>
</dbReference>
<dbReference type="InterPro" id="IPR006290">
    <property type="entry name" value="CztS_silS_copS"/>
</dbReference>
<evidence type="ECO:0000256" key="1">
    <source>
        <dbReference type="ARBA" id="ARBA00000085"/>
    </source>
</evidence>
<evidence type="ECO:0000259" key="15">
    <source>
        <dbReference type="PROSITE" id="PS50109"/>
    </source>
</evidence>
<feature type="transmembrane region" description="Helical" evidence="14">
    <location>
        <begin position="9"/>
        <end position="28"/>
    </location>
</feature>
<dbReference type="AlphaFoldDB" id="A0A380PS16"/>
<dbReference type="Pfam" id="PF02518">
    <property type="entry name" value="HATPase_c"/>
    <property type="match status" value="1"/>
</dbReference>
<keyword evidence="5" id="KW-0597">Phosphoprotein</keyword>
<evidence type="ECO:0000256" key="13">
    <source>
        <dbReference type="ARBA" id="ARBA00023136"/>
    </source>
</evidence>
<dbReference type="RefSeq" id="WP_032910888.1">
    <property type="nucleotide sequence ID" value="NZ_CP023964.1"/>
</dbReference>